<sequence length="342" mass="38053">MCLIGPIVCSGAPCPVFGTFSHVVDPTGPPSSCQEVIIESPGYPNGYLDTSCGWEFNMIGDIFTSIVITFIDFDGGANDNLLIQGARRSNPTFVIFNGDATAVPSTGHIRRYVTTMNVQFMPSATRFDKRGFRIRIMFSVRASTDACSAIQTLALSAIHPSAALNSPGYPNRYPTNSECYYAVTSPAGTHINIEFIGRFNVEEFEDFTFIYDSFVPAQPQLLRIVSDTNLMAFSLIKTKTNSVQIAFKDNLSTTERGFFLRVSFEEENNTVMDVAFLESQKKTPPKKIKNDGHIHLQEATNAQVRLHRDVLAKQEQAVQELEREQKLSKGRSPHPRCRETSL</sequence>
<evidence type="ECO:0000313" key="5">
    <source>
        <dbReference type="EMBL" id="KAJ8050727.1"/>
    </source>
</evidence>
<name>A0A9Q1HHZ8_HOLLE</name>
<dbReference type="InterPro" id="IPR035914">
    <property type="entry name" value="Sperma_CUB_dom_sf"/>
</dbReference>
<dbReference type="PROSITE" id="PS01180">
    <property type="entry name" value="CUB"/>
    <property type="match status" value="2"/>
</dbReference>
<evidence type="ECO:0000259" key="4">
    <source>
        <dbReference type="PROSITE" id="PS01180"/>
    </source>
</evidence>
<reference evidence="5" key="1">
    <citation type="submission" date="2021-10" db="EMBL/GenBank/DDBJ databases">
        <title>Tropical sea cucumber genome reveals ecological adaptation and Cuvierian tubules defense mechanism.</title>
        <authorList>
            <person name="Chen T."/>
        </authorList>
    </citation>
    <scope>NUCLEOTIDE SEQUENCE</scope>
    <source>
        <strain evidence="5">Nanhai2018</strain>
        <tissue evidence="5">Muscle</tissue>
    </source>
</reference>
<dbReference type="SMART" id="SM00042">
    <property type="entry name" value="CUB"/>
    <property type="match status" value="1"/>
</dbReference>
<dbReference type="AlphaFoldDB" id="A0A9Q1HHZ8"/>
<dbReference type="Proteomes" id="UP001152320">
    <property type="component" value="Chromosome 1"/>
</dbReference>
<dbReference type="Gene3D" id="2.60.120.290">
    <property type="entry name" value="Spermadhesin, CUB domain"/>
    <property type="match status" value="1"/>
</dbReference>
<dbReference type="OrthoDB" id="5808499at2759"/>
<dbReference type="EMBL" id="JAIZAY010000001">
    <property type="protein sequence ID" value="KAJ8050727.1"/>
    <property type="molecule type" value="Genomic_DNA"/>
</dbReference>
<keyword evidence="6" id="KW-1185">Reference proteome</keyword>
<dbReference type="SUPFAM" id="SSF49854">
    <property type="entry name" value="Spermadhesin, CUB domain"/>
    <property type="match status" value="2"/>
</dbReference>
<dbReference type="Pfam" id="PF00431">
    <property type="entry name" value="CUB"/>
    <property type="match status" value="1"/>
</dbReference>
<protein>
    <submittedName>
        <fullName evidence="5">Deleted in malignant brain tumors 1 protein</fullName>
    </submittedName>
</protein>
<organism evidence="5 6">
    <name type="scientific">Holothuria leucospilota</name>
    <name type="common">Black long sea cucumber</name>
    <name type="synonym">Mertensiothuria leucospilota</name>
    <dbReference type="NCBI Taxonomy" id="206669"/>
    <lineage>
        <taxon>Eukaryota</taxon>
        <taxon>Metazoa</taxon>
        <taxon>Echinodermata</taxon>
        <taxon>Eleutherozoa</taxon>
        <taxon>Echinozoa</taxon>
        <taxon>Holothuroidea</taxon>
        <taxon>Aspidochirotacea</taxon>
        <taxon>Aspidochirotida</taxon>
        <taxon>Holothuriidae</taxon>
        <taxon>Holothuria</taxon>
    </lineage>
</organism>
<evidence type="ECO:0000313" key="6">
    <source>
        <dbReference type="Proteomes" id="UP001152320"/>
    </source>
</evidence>
<keyword evidence="1" id="KW-1015">Disulfide bond</keyword>
<proteinExistence type="predicted"/>
<gene>
    <name evidence="5" type="ORF">HOLleu_04037</name>
</gene>
<feature type="domain" description="CUB" evidence="4">
    <location>
        <begin position="147"/>
        <end position="265"/>
    </location>
</feature>
<comment type="caution">
    <text evidence="5">The sequence shown here is derived from an EMBL/GenBank/DDBJ whole genome shotgun (WGS) entry which is preliminary data.</text>
</comment>
<feature type="domain" description="CUB" evidence="4">
    <location>
        <begin position="9"/>
        <end position="139"/>
    </location>
</feature>
<feature type="region of interest" description="Disordered" evidence="3">
    <location>
        <begin position="320"/>
        <end position="342"/>
    </location>
</feature>
<dbReference type="PANTHER" id="PTHR46908:SF8">
    <property type="entry name" value="C-TYPE LECTIN DOMAIN-CONTAINING PROTEIN"/>
    <property type="match status" value="1"/>
</dbReference>
<accession>A0A9Q1HHZ8</accession>
<dbReference type="InterPro" id="IPR000859">
    <property type="entry name" value="CUB_dom"/>
</dbReference>
<comment type="caution">
    <text evidence="2">Lacks conserved residue(s) required for the propagation of feature annotation.</text>
</comment>
<dbReference type="PANTHER" id="PTHR46908">
    <property type="entry name" value="CUBILIN-LIKE PROTEIN"/>
    <property type="match status" value="1"/>
</dbReference>
<dbReference type="CDD" id="cd00041">
    <property type="entry name" value="CUB"/>
    <property type="match status" value="1"/>
</dbReference>
<evidence type="ECO:0000256" key="3">
    <source>
        <dbReference type="SAM" id="MobiDB-lite"/>
    </source>
</evidence>
<dbReference type="InterPro" id="IPR052129">
    <property type="entry name" value="Spermadhesin-Link_domain"/>
</dbReference>
<evidence type="ECO:0000256" key="2">
    <source>
        <dbReference type="PROSITE-ProRule" id="PRU00059"/>
    </source>
</evidence>
<evidence type="ECO:0000256" key="1">
    <source>
        <dbReference type="ARBA" id="ARBA00023157"/>
    </source>
</evidence>